<protein>
    <submittedName>
        <fullName evidence="2">Uncharacterized protein</fullName>
    </submittedName>
</protein>
<dbReference type="Proteomes" id="UP000192067">
    <property type="component" value="Chromosome"/>
</dbReference>
<feature type="coiled-coil region" evidence="1">
    <location>
        <begin position="304"/>
        <end position="369"/>
    </location>
</feature>
<accession>A0AAC9R3K3</accession>
<dbReference type="AlphaFoldDB" id="A0AAC9R3K3"/>
<keyword evidence="1" id="KW-0175">Coiled coil</keyword>
<evidence type="ECO:0000256" key="1">
    <source>
        <dbReference type="SAM" id="Coils"/>
    </source>
</evidence>
<sequence>MFWNNLKSSKKVSYEVSDNLGLTDSEKQGIEANKAFEDFVVTIESINQLLLRDEREAAFNVLKKNEKQTLYGVTLELPMPISTNFYALLDKFNSNKPHAIDIRPFEVEIPNKEIVENEEVEKVPVEENIQDEVNKEQIDDSKQKLRPFPDTIIAEKDAEIKRLRIQINQSSVGDKEEESEYNELSKSIIKSDNSDNVVAKEHINIFDNPPEEVEVYNEEQCSQCGFKKIKGAKFCSSCGNNLQNVEIPDSQKVPLPLEVLDKKVLEELPMEFSKLFSLKDGWNIRPKIEQEVALEFEMKRDDILKAVTESVEIKKNKAIELERKKYEEQEEKIKSEFEVKLKSETEAAITEMESDKAEEIEKRLDLRRQYLKHWYQNGLAQLEGKKLLK</sequence>
<dbReference type="EMBL" id="CP015904">
    <property type="protein sequence ID" value="ARE13481.1"/>
    <property type="molecule type" value="Genomic_DNA"/>
</dbReference>
<evidence type="ECO:0000313" key="2">
    <source>
        <dbReference type="EMBL" id="ARE13481.1"/>
    </source>
</evidence>
<proteinExistence type="predicted"/>
<gene>
    <name evidence="2" type="ORF">LLUC11_1148</name>
</gene>
<evidence type="ECO:0000313" key="3">
    <source>
        <dbReference type="Proteomes" id="UP000192067"/>
    </source>
</evidence>
<organism evidence="2 3">
    <name type="scientific">Lactococcus lactis subsp. lactis</name>
    <name type="common">Streptococcus lactis</name>
    <dbReference type="NCBI Taxonomy" id="1360"/>
    <lineage>
        <taxon>Bacteria</taxon>
        <taxon>Bacillati</taxon>
        <taxon>Bacillota</taxon>
        <taxon>Bacilli</taxon>
        <taxon>Lactobacillales</taxon>
        <taxon>Streptococcaceae</taxon>
        <taxon>Lactococcus</taxon>
    </lineage>
</organism>
<dbReference type="RefSeq" id="WP_081199648.1">
    <property type="nucleotide sequence ID" value="NZ_CP015903.2"/>
</dbReference>
<name>A0AAC9R3K3_LACLL</name>
<reference evidence="2 3" key="1">
    <citation type="journal article" date="2017" name="BMC Genomics">
        <title>Comparative and functional genomics of the Lactococcus lactis taxon; insights into evolution and niche adaptation.</title>
        <authorList>
            <person name="Kelleher P."/>
            <person name="Bottacini F."/>
            <person name="Mahony J."/>
            <person name="Kilcawley K.N."/>
            <person name="van Sinderen D."/>
        </authorList>
    </citation>
    <scope>NUCLEOTIDE SEQUENCE [LARGE SCALE GENOMIC DNA]</scope>
    <source>
        <strain evidence="2 3">UC11</strain>
    </source>
</reference>